<accession>A0A9N9XCU9</accession>
<protein>
    <submittedName>
        <fullName evidence="1">Uncharacterized protein</fullName>
    </submittedName>
</protein>
<dbReference type="Proteomes" id="UP001153709">
    <property type="component" value="Chromosome 6"/>
</dbReference>
<keyword evidence="2" id="KW-1185">Reference proteome</keyword>
<evidence type="ECO:0000313" key="2">
    <source>
        <dbReference type="Proteomes" id="UP001153709"/>
    </source>
</evidence>
<gene>
    <name evidence="1" type="ORF">DIABBA_LOCUS9621</name>
</gene>
<evidence type="ECO:0000313" key="1">
    <source>
        <dbReference type="EMBL" id="CAG9836539.1"/>
    </source>
</evidence>
<name>A0A9N9XCU9_DIABA</name>
<dbReference type="AlphaFoldDB" id="A0A9N9XCU9"/>
<reference evidence="1" key="1">
    <citation type="submission" date="2022-01" db="EMBL/GenBank/DDBJ databases">
        <authorList>
            <person name="King R."/>
        </authorList>
    </citation>
    <scope>NUCLEOTIDE SEQUENCE</scope>
</reference>
<dbReference type="EMBL" id="OU898281">
    <property type="protein sequence ID" value="CAG9836539.1"/>
    <property type="molecule type" value="Genomic_DNA"/>
</dbReference>
<organism evidence="1 2">
    <name type="scientific">Diabrotica balteata</name>
    <name type="common">Banded cucumber beetle</name>
    <dbReference type="NCBI Taxonomy" id="107213"/>
    <lineage>
        <taxon>Eukaryota</taxon>
        <taxon>Metazoa</taxon>
        <taxon>Ecdysozoa</taxon>
        <taxon>Arthropoda</taxon>
        <taxon>Hexapoda</taxon>
        <taxon>Insecta</taxon>
        <taxon>Pterygota</taxon>
        <taxon>Neoptera</taxon>
        <taxon>Endopterygota</taxon>
        <taxon>Coleoptera</taxon>
        <taxon>Polyphaga</taxon>
        <taxon>Cucujiformia</taxon>
        <taxon>Chrysomeloidea</taxon>
        <taxon>Chrysomelidae</taxon>
        <taxon>Galerucinae</taxon>
        <taxon>Diabroticina</taxon>
        <taxon>Diabroticites</taxon>
        <taxon>Diabrotica</taxon>
    </lineage>
</organism>
<sequence length="167" mass="18103">MTVKRALCIRSSDKVTKMKTMNIATDNNNNKPGTSLLQVDLLPERKDELQISDFLSDNDHDSKKIQTMNQILVALVRLPLLHQVIVLAQAVADTALAEFQAVNTPAASIQVPDVQVADTIAANLQGSGSEVSNTQLADIRPANTHLADTKIASPKKGRKNRVAVIEN</sequence>
<proteinExistence type="predicted"/>